<gene>
    <name evidence="3" type="ORF">APLA_LOCUS18413</name>
</gene>
<dbReference type="GO" id="GO:0008289">
    <property type="term" value="F:lipid binding"/>
    <property type="evidence" value="ECO:0007669"/>
    <property type="project" value="InterPro"/>
</dbReference>
<feature type="compositionally biased region" description="Basic and acidic residues" evidence="1">
    <location>
        <begin position="489"/>
        <end position="538"/>
    </location>
</feature>
<dbReference type="InterPro" id="IPR051213">
    <property type="entry name" value="START_lipid_transfer"/>
</dbReference>
<dbReference type="PROSITE" id="PS50848">
    <property type="entry name" value="START"/>
    <property type="match status" value="1"/>
</dbReference>
<dbReference type="Gene3D" id="3.30.530.20">
    <property type="match status" value="1"/>
</dbReference>
<feature type="region of interest" description="Disordered" evidence="1">
    <location>
        <begin position="438"/>
        <end position="538"/>
    </location>
</feature>
<dbReference type="GO" id="GO:0005737">
    <property type="term" value="C:cytoplasm"/>
    <property type="evidence" value="ECO:0007669"/>
    <property type="project" value="UniProtKB-ARBA"/>
</dbReference>
<evidence type="ECO:0000313" key="4">
    <source>
        <dbReference type="Proteomes" id="UP000494106"/>
    </source>
</evidence>
<evidence type="ECO:0000313" key="3">
    <source>
        <dbReference type="EMBL" id="CAB3262441.1"/>
    </source>
</evidence>
<name>A0A8S1BY32_ARCPL</name>
<feature type="domain" description="START" evidence="2">
    <location>
        <begin position="137"/>
        <end position="384"/>
    </location>
</feature>
<proteinExistence type="predicted"/>
<dbReference type="SUPFAM" id="SSF55961">
    <property type="entry name" value="Bet v1-like"/>
    <property type="match status" value="1"/>
</dbReference>
<dbReference type="PANTHER" id="PTHR19308">
    <property type="entry name" value="PHOSPHATIDYLCHOLINE TRANSFER PROTEIN"/>
    <property type="match status" value="1"/>
</dbReference>
<dbReference type="AlphaFoldDB" id="A0A8S1BY32"/>
<feature type="compositionally biased region" description="Basic and acidic residues" evidence="1">
    <location>
        <begin position="470"/>
        <end position="479"/>
    </location>
</feature>
<dbReference type="OrthoDB" id="1295045at2759"/>
<evidence type="ECO:0000256" key="1">
    <source>
        <dbReference type="SAM" id="MobiDB-lite"/>
    </source>
</evidence>
<protein>
    <recommendedName>
        <fullName evidence="2">START domain-containing protein</fullName>
    </recommendedName>
</protein>
<reference evidence="3 4" key="1">
    <citation type="submission" date="2020-04" db="EMBL/GenBank/DDBJ databases">
        <authorList>
            <person name="Wallbank WR R."/>
            <person name="Pardo Diaz C."/>
            <person name="Kozak K."/>
            <person name="Martin S."/>
            <person name="Jiggins C."/>
            <person name="Moest M."/>
            <person name="Warren A I."/>
            <person name="Byers J.R.P. K."/>
            <person name="Montejo-Kovacevich G."/>
            <person name="Yen C E."/>
        </authorList>
    </citation>
    <scope>NUCLEOTIDE SEQUENCE [LARGE SCALE GENOMIC DNA]</scope>
</reference>
<accession>A0A8S1BY32</accession>
<dbReference type="PANTHER" id="PTHR19308:SF8">
    <property type="entry name" value="STAR-RELATED LIPID TRANSFER PROTEIN 7, MITOCHONDRIAL"/>
    <property type="match status" value="1"/>
</dbReference>
<dbReference type="Proteomes" id="UP000494106">
    <property type="component" value="Unassembled WGS sequence"/>
</dbReference>
<dbReference type="EMBL" id="CADEBC010000958">
    <property type="protein sequence ID" value="CAB3262441.1"/>
    <property type="molecule type" value="Genomic_DNA"/>
</dbReference>
<keyword evidence="4" id="KW-1185">Reference proteome</keyword>
<organism evidence="3 4">
    <name type="scientific">Arctia plantaginis</name>
    <name type="common">Wood tiger moth</name>
    <name type="synonym">Phalaena plantaginis</name>
    <dbReference type="NCBI Taxonomy" id="874455"/>
    <lineage>
        <taxon>Eukaryota</taxon>
        <taxon>Metazoa</taxon>
        <taxon>Ecdysozoa</taxon>
        <taxon>Arthropoda</taxon>
        <taxon>Hexapoda</taxon>
        <taxon>Insecta</taxon>
        <taxon>Pterygota</taxon>
        <taxon>Neoptera</taxon>
        <taxon>Endopterygota</taxon>
        <taxon>Lepidoptera</taxon>
        <taxon>Glossata</taxon>
        <taxon>Ditrysia</taxon>
        <taxon>Noctuoidea</taxon>
        <taxon>Erebidae</taxon>
        <taxon>Arctiinae</taxon>
        <taxon>Arctia</taxon>
    </lineage>
</organism>
<dbReference type="InterPro" id="IPR002913">
    <property type="entry name" value="START_lipid-bd_dom"/>
</dbReference>
<sequence>MSPIRIIIKDLRMWSIWTRSSIVSNVIRKCSRDRGVREVIQCFRHAFLRPKRTLLISATAAYKARDDEDENTPCENSITDAELQELLKDMDAVEMLSRRTLFCENCGMRLVIDKKQPGVRYCSCTTSQVSEKPTDMSDGWVPYMEAEDVIIWRKEYKPGLGLYAYKVYGRYSEVRAADFAAIQVDGAYRRVWDAAVAALTVVERSANGLSDQAVLHWEVLWPRLFANRDYVYIRRHKEFDVVGKSLRHREGLFQAEVTTDGPCTQIYTERPSVHANAKRKATEINAKEKEDSACENKVYVILNRSCEHPDVPETKHAIRVSEYWSHMVVKTMNGPNKNGMEFVLTYYDEPAVGGMPSSVASWATGRAAPAYLQRMRRAATEYRAWRDTTQQDIPDFTPFGPQDKKISDEKELVPLQIDKEVVTISVDPGLETSCKEDEIVSEPVTEGKKHTITDDETEFGLESIPYNSEMEVKETKTRDQGTQTEQVDDGQKENDNRRKEDKSVSTDREVRHDPVQTDGEPLKVVEEEEPKNGKAEKS</sequence>
<dbReference type="InterPro" id="IPR023393">
    <property type="entry name" value="START-like_dom_sf"/>
</dbReference>
<comment type="caution">
    <text evidence="3">The sequence shown here is derived from an EMBL/GenBank/DDBJ whole genome shotgun (WGS) entry which is preliminary data.</text>
</comment>
<evidence type="ECO:0000259" key="2">
    <source>
        <dbReference type="PROSITE" id="PS50848"/>
    </source>
</evidence>